<sequence length="562" mass="67479">MSKCVNCQQRTGEFICIQPECVKIQGNQMLCFQCYCQSHSKHTPKNFSEIYSLATDNCNKQIQSLEQMIEKNTKELIQLEQFLDDQNQTYIAWNDQQKKSIKECIEQQNNKLQSKIKEAQQILQQQNLDSLLNYCLINANQQEVDYQKAEEQSNIERQFQINEITARINFIKDLKFSLSDLSNIFINMPLPSIPKAQEKSFVKYQQCNNHQKPQKYLCMHNDCISQKSTYPFYCKNCFLNDHKQHDYKTYAKKYKFIKQEQDEKTLLITQEQEKIKSYMQQEFNKNCQLIQKQLSEKMKKYDQIKSNMLKIKEQSLQHLNKLINFKFIQNNINATLLRKKIKDIKLEYSIEYKGFCQKMSIDLQKEEREVLSFTAKLDQKYEKEQNEISLFHQELKSKKEEIDQQKNELKLKNEEIVKLKNQLKSKNEEVYRLENQLRSKNQEINKLQIQLNLNSTININYQNFFFQICNQLKNLKMFMDNFTTKTFENSFIDIKNQINEAYDNILKITNQFNQISNSYSYSQAIYQQNNFLIQNYNQYNNTVNQSYPISYQSPNQYQIYYN</sequence>
<feature type="coiled-coil region" evidence="1">
    <location>
        <begin position="381"/>
        <end position="450"/>
    </location>
</feature>
<evidence type="ECO:0000313" key="3">
    <source>
        <dbReference type="Proteomes" id="UP000688137"/>
    </source>
</evidence>
<feature type="coiled-coil region" evidence="1">
    <location>
        <begin position="55"/>
        <end position="129"/>
    </location>
</feature>
<reference evidence="2" key="1">
    <citation type="submission" date="2021-01" db="EMBL/GenBank/DDBJ databases">
        <authorList>
            <consortium name="Genoscope - CEA"/>
            <person name="William W."/>
        </authorList>
    </citation>
    <scope>NUCLEOTIDE SEQUENCE</scope>
</reference>
<keyword evidence="3" id="KW-1185">Reference proteome</keyword>
<accession>A0A8S1N4M4</accession>
<protein>
    <submittedName>
        <fullName evidence="2">Uncharacterized protein</fullName>
    </submittedName>
</protein>
<comment type="caution">
    <text evidence="2">The sequence shown here is derived from an EMBL/GenBank/DDBJ whole genome shotgun (WGS) entry which is preliminary data.</text>
</comment>
<organism evidence="2 3">
    <name type="scientific">Paramecium primaurelia</name>
    <dbReference type="NCBI Taxonomy" id="5886"/>
    <lineage>
        <taxon>Eukaryota</taxon>
        <taxon>Sar</taxon>
        <taxon>Alveolata</taxon>
        <taxon>Ciliophora</taxon>
        <taxon>Intramacronucleata</taxon>
        <taxon>Oligohymenophorea</taxon>
        <taxon>Peniculida</taxon>
        <taxon>Parameciidae</taxon>
        <taxon>Paramecium</taxon>
    </lineage>
</organism>
<keyword evidence="1" id="KW-0175">Coiled coil</keyword>
<dbReference type="EMBL" id="CAJJDM010000083">
    <property type="protein sequence ID" value="CAD8088307.1"/>
    <property type="molecule type" value="Genomic_DNA"/>
</dbReference>
<dbReference type="AlphaFoldDB" id="A0A8S1N4M4"/>
<dbReference type="OMA" id="KPQKYLC"/>
<evidence type="ECO:0000256" key="1">
    <source>
        <dbReference type="SAM" id="Coils"/>
    </source>
</evidence>
<name>A0A8S1N4M4_PARPR</name>
<gene>
    <name evidence="2" type="ORF">PPRIM_AZ9-3.1.T0800190</name>
</gene>
<proteinExistence type="predicted"/>
<evidence type="ECO:0000313" key="2">
    <source>
        <dbReference type="EMBL" id="CAD8088307.1"/>
    </source>
</evidence>
<dbReference type="Proteomes" id="UP000688137">
    <property type="component" value="Unassembled WGS sequence"/>
</dbReference>